<proteinExistence type="predicted"/>
<gene>
    <name evidence="1" type="ORF">R3I93_019272</name>
</gene>
<organism evidence="1 2">
    <name type="scientific">Phoxinus phoxinus</name>
    <name type="common">Eurasian minnow</name>
    <dbReference type="NCBI Taxonomy" id="58324"/>
    <lineage>
        <taxon>Eukaryota</taxon>
        <taxon>Metazoa</taxon>
        <taxon>Chordata</taxon>
        <taxon>Craniata</taxon>
        <taxon>Vertebrata</taxon>
        <taxon>Euteleostomi</taxon>
        <taxon>Actinopterygii</taxon>
        <taxon>Neopterygii</taxon>
        <taxon>Teleostei</taxon>
        <taxon>Ostariophysi</taxon>
        <taxon>Cypriniformes</taxon>
        <taxon>Leuciscidae</taxon>
        <taxon>Phoxininae</taxon>
        <taxon>Phoxinus</taxon>
    </lineage>
</organism>
<sequence>MDRPDSDFCSPENPLLSEMKHFCKRIQEACLELRDDLTPYRNERFYR</sequence>
<accession>A0AAN9GTZ2</accession>
<evidence type="ECO:0000313" key="1">
    <source>
        <dbReference type="EMBL" id="KAK7129578.1"/>
    </source>
</evidence>
<dbReference type="AlphaFoldDB" id="A0AAN9GTZ2"/>
<protein>
    <submittedName>
        <fullName evidence="1">Uncharacterized protein</fullName>
    </submittedName>
</protein>
<name>A0AAN9GTZ2_9TELE</name>
<dbReference type="Proteomes" id="UP001364617">
    <property type="component" value="Unassembled WGS sequence"/>
</dbReference>
<dbReference type="EMBL" id="JAYKXH010000021">
    <property type="protein sequence ID" value="KAK7129578.1"/>
    <property type="molecule type" value="Genomic_DNA"/>
</dbReference>
<keyword evidence="2" id="KW-1185">Reference proteome</keyword>
<evidence type="ECO:0000313" key="2">
    <source>
        <dbReference type="Proteomes" id="UP001364617"/>
    </source>
</evidence>
<comment type="caution">
    <text evidence="1">The sequence shown here is derived from an EMBL/GenBank/DDBJ whole genome shotgun (WGS) entry which is preliminary data.</text>
</comment>
<reference evidence="1 2" key="1">
    <citation type="submission" date="2024-02" db="EMBL/GenBank/DDBJ databases">
        <title>Chromosome-level genome assembly of the Eurasian Minnow (Phoxinus phoxinus).</title>
        <authorList>
            <person name="Oriowo T.O."/>
            <person name="Martin S."/>
            <person name="Stange M."/>
            <person name="Chrysostomakis Y."/>
            <person name="Brown T."/>
            <person name="Winkler S."/>
            <person name="Kukowka S."/>
            <person name="Myers E.W."/>
            <person name="Bohne A."/>
        </authorList>
    </citation>
    <scope>NUCLEOTIDE SEQUENCE [LARGE SCALE GENOMIC DNA]</scope>
    <source>
        <strain evidence="1">ZFMK-TIS-60720</strain>
        <tissue evidence="1">Whole Organism</tissue>
    </source>
</reference>